<dbReference type="InterPro" id="IPR001296">
    <property type="entry name" value="Glyco_trans_1"/>
</dbReference>
<dbReference type="SUPFAM" id="SSF53756">
    <property type="entry name" value="UDP-Glycosyltransferase/glycogen phosphorylase"/>
    <property type="match status" value="1"/>
</dbReference>
<evidence type="ECO:0000313" key="3">
    <source>
        <dbReference type="Proteomes" id="UP000600247"/>
    </source>
</evidence>
<dbReference type="CDD" id="cd03801">
    <property type="entry name" value="GT4_PimA-like"/>
    <property type="match status" value="1"/>
</dbReference>
<dbReference type="GO" id="GO:0016757">
    <property type="term" value="F:glycosyltransferase activity"/>
    <property type="evidence" value="ECO:0007669"/>
    <property type="project" value="InterPro"/>
</dbReference>
<proteinExistence type="predicted"/>
<name>A0A917M9B5_9BACL</name>
<dbReference type="Pfam" id="PF00534">
    <property type="entry name" value="Glycos_transf_1"/>
    <property type="match status" value="1"/>
</dbReference>
<dbReference type="AlphaFoldDB" id="A0A917M9B5"/>
<organism evidence="2 3">
    <name type="scientific">Paenibacillus radicis</name>
    <name type="common">ex Gao et al. 2016</name>
    <dbReference type="NCBI Taxonomy" id="1737354"/>
    <lineage>
        <taxon>Bacteria</taxon>
        <taxon>Bacillati</taxon>
        <taxon>Bacillota</taxon>
        <taxon>Bacilli</taxon>
        <taxon>Bacillales</taxon>
        <taxon>Paenibacillaceae</taxon>
        <taxon>Paenibacillus</taxon>
    </lineage>
</organism>
<gene>
    <name evidence="2" type="primary">wxcA</name>
    <name evidence="2" type="ORF">GCM10010918_46280</name>
</gene>
<dbReference type="Proteomes" id="UP000600247">
    <property type="component" value="Unassembled WGS sequence"/>
</dbReference>
<reference evidence="2 3" key="1">
    <citation type="journal article" date="2014" name="Int. J. Syst. Evol. Microbiol.">
        <title>Complete genome sequence of Corynebacterium casei LMG S-19264T (=DSM 44701T), isolated from a smear-ripened cheese.</title>
        <authorList>
            <consortium name="US DOE Joint Genome Institute (JGI-PGF)"/>
            <person name="Walter F."/>
            <person name="Albersmeier A."/>
            <person name="Kalinowski J."/>
            <person name="Ruckert C."/>
        </authorList>
    </citation>
    <scope>NUCLEOTIDE SEQUENCE [LARGE SCALE GENOMIC DNA]</scope>
    <source>
        <strain evidence="2 3">CGMCC 1.15286</strain>
    </source>
</reference>
<dbReference type="PANTHER" id="PTHR46656">
    <property type="entry name" value="PUTATIVE-RELATED"/>
    <property type="match status" value="1"/>
</dbReference>
<protein>
    <submittedName>
        <fullName evidence="2">Glycosyl transferase</fullName>
    </submittedName>
</protein>
<dbReference type="PANTHER" id="PTHR46656:SF3">
    <property type="entry name" value="PUTATIVE-RELATED"/>
    <property type="match status" value="1"/>
</dbReference>
<accession>A0A917M9B5</accession>
<evidence type="ECO:0000259" key="1">
    <source>
        <dbReference type="Pfam" id="PF00534"/>
    </source>
</evidence>
<keyword evidence="3" id="KW-1185">Reference proteome</keyword>
<keyword evidence="2" id="KW-0808">Transferase</keyword>
<sequence length="377" mass="42120">MLPSPPVYPQGLNIVGFIRAEMGIGESARLAARSANAAGIPFGLLDYPIKVSSRMLDDSWSHKELNEPLYNTNVFHINADFMAPALEHFGPSLPQNRYNIGYWHWELPDFPDEYADAFKLVQEVWTCSRFVADSISRKSPVPVITIPHGVTVQVSSEYNRSHFGLPSGRFLFLMMYDAQSSASRKNPQAAVEAFKLAFAKNDPRVGLVLKLNNAGFRPEEFAPIRQLAAEHTNIYLIDQSLSRLEVNSLLQCCDSFVSLHRAEGFGLGLAESMYLGKPVIGTNWSGNTEFMNSTNSCPVNYKLVQVGQDWGPYKSYQTWAEPDVQHAAAYMRRLADEPQWRAAVAANGKYTIRNEFSPLAVGQRMKARLVELGLLPV</sequence>
<dbReference type="Gene3D" id="3.40.50.2000">
    <property type="entry name" value="Glycogen Phosphorylase B"/>
    <property type="match status" value="1"/>
</dbReference>
<feature type="domain" description="Glycosyl transferase family 1" evidence="1">
    <location>
        <begin position="183"/>
        <end position="292"/>
    </location>
</feature>
<comment type="caution">
    <text evidence="2">The sequence shown here is derived from an EMBL/GenBank/DDBJ whole genome shotgun (WGS) entry which is preliminary data.</text>
</comment>
<evidence type="ECO:0000313" key="2">
    <source>
        <dbReference type="EMBL" id="GGG83401.1"/>
    </source>
</evidence>
<dbReference type="EMBL" id="BMHY01000011">
    <property type="protein sequence ID" value="GGG83401.1"/>
    <property type="molecule type" value="Genomic_DNA"/>
</dbReference>